<reference evidence="2 3" key="2">
    <citation type="submission" date="2018-11" db="EMBL/GenBank/DDBJ databases">
        <authorList>
            <consortium name="Pathogen Informatics"/>
        </authorList>
    </citation>
    <scope>NUCLEOTIDE SEQUENCE [LARGE SCALE GENOMIC DNA]</scope>
</reference>
<dbReference type="EMBL" id="UZAD01000064">
    <property type="protein sequence ID" value="VDN82210.1"/>
    <property type="molecule type" value="Genomic_DNA"/>
</dbReference>
<dbReference type="Proteomes" id="UP000278627">
    <property type="component" value="Unassembled WGS sequence"/>
</dbReference>
<keyword evidence="1" id="KW-0472">Membrane</keyword>
<feature type="transmembrane region" description="Helical" evidence="1">
    <location>
        <begin position="129"/>
        <end position="147"/>
    </location>
</feature>
<proteinExistence type="predicted"/>
<evidence type="ECO:0000313" key="3">
    <source>
        <dbReference type="Proteomes" id="UP000278627"/>
    </source>
</evidence>
<dbReference type="WBParaSite" id="BPAG_0000102301-mRNA-1">
    <property type="protein sequence ID" value="BPAG_0000102301-mRNA-1"/>
    <property type="gene ID" value="BPAG_0000102301"/>
</dbReference>
<protein>
    <submittedName>
        <fullName evidence="2 4">Uncharacterized protein</fullName>
    </submittedName>
</protein>
<gene>
    <name evidence="2" type="ORF">BPAG_LOCUS1024</name>
</gene>
<dbReference type="AlphaFoldDB" id="A0A0N4SZ29"/>
<sequence>MNLHNSSNTHLELRLGNDFSSGNCHTPLSNHPISICPAVLFGSSFTNIYFIFEGIGINLELGTTVSTGNKIFRNSNSLEIPQPIEVEAKSNLSLMLKEEEQGEEVLALPSPGTLNDMMSKVQSKLNFKAFKFFLISINCVFIKLHFINWDVRGDFSHRVSQFFC</sequence>
<evidence type="ECO:0000313" key="2">
    <source>
        <dbReference type="EMBL" id="VDN82210.1"/>
    </source>
</evidence>
<keyword evidence="1" id="KW-0812">Transmembrane</keyword>
<organism evidence="4">
    <name type="scientific">Brugia pahangi</name>
    <name type="common">Filarial nematode worm</name>
    <dbReference type="NCBI Taxonomy" id="6280"/>
    <lineage>
        <taxon>Eukaryota</taxon>
        <taxon>Metazoa</taxon>
        <taxon>Ecdysozoa</taxon>
        <taxon>Nematoda</taxon>
        <taxon>Chromadorea</taxon>
        <taxon>Rhabditida</taxon>
        <taxon>Spirurina</taxon>
        <taxon>Spiruromorpha</taxon>
        <taxon>Filarioidea</taxon>
        <taxon>Onchocercidae</taxon>
        <taxon>Brugia</taxon>
    </lineage>
</organism>
<name>A0A0N4SZ29_BRUPA</name>
<accession>A0A0N4SZ29</accession>
<keyword evidence="1" id="KW-1133">Transmembrane helix</keyword>
<evidence type="ECO:0000313" key="4">
    <source>
        <dbReference type="WBParaSite" id="BPAG_0000102301-mRNA-1"/>
    </source>
</evidence>
<reference evidence="4" key="1">
    <citation type="submission" date="2017-02" db="UniProtKB">
        <authorList>
            <consortium name="WormBaseParasite"/>
        </authorList>
    </citation>
    <scope>IDENTIFICATION</scope>
</reference>
<evidence type="ECO:0000256" key="1">
    <source>
        <dbReference type="SAM" id="Phobius"/>
    </source>
</evidence>
<keyword evidence="3" id="KW-1185">Reference proteome</keyword>